<keyword evidence="3 9" id="KW-0378">Hydrolase</keyword>
<evidence type="ECO:0000256" key="1">
    <source>
        <dbReference type="ARBA" id="ARBA00022722"/>
    </source>
</evidence>
<reference evidence="13" key="1">
    <citation type="submission" date="2017-10" db="EMBL/GenBank/DDBJ databases">
        <authorList>
            <person name="Frank J."/>
        </authorList>
    </citation>
    <scope>NUCLEOTIDE SEQUENCE [LARGE SCALE GENOMIC DNA]</scope>
</reference>
<dbReference type="GO" id="GO:0051536">
    <property type="term" value="F:iron-sulfur cluster binding"/>
    <property type="evidence" value="ECO:0007669"/>
    <property type="project" value="UniProtKB-KW"/>
</dbReference>
<dbReference type="EMBL" id="LT934425">
    <property type="protein sequence ID" value="SOH02989.1"/>
    <property type="molecule type" value="Genomic_DNA"/>
</dbReference>
<evidence type="ECO:0000313" key="11">
    <source>
        <dbReference type="EMBL" id="QII12753.1"/>
    </source>
</evidence>
<evidence type="ECO:0000256" key="3">
    <source>
        <dbReference type="ARBA" id="ARBA00022801"/>
    </source>
</evidence>
<dbReference type="EMBL" id="CP049055">
    <property type="protein sequence ID" value="QII12753.1"/>
    <property type="molecule type" value="Genomic_DNA"/>
</dbReference>
<dbReference type="Gene3D" id="3.90.320.10">
    <property type="match status" value="1"/>
</dbReference>
<dbReference type="PANTHER" id="PTHR37168">
    <property type="entry name" value="CRISPR-ASSOCIATED EXONUCLEASE CAS4"/>
    <property type="match status" value="1"/>
</dbReference>
<reference evidence="12" key="2">
    <citation type="submission" date="2017-10" db="EMBL/GenBank/DDBJ databases">
        <authorList>
            <person name="Banno H."/>
            <person name="Chua N.-H."/>
        </authorList>
    </citation>
    <scope>NUCLEOTIDE SEQUENCE [LARGE SCALE GENOMIC DNA]</scope>
    <source>
        <strain evidence="12">Kuenenia_mbr1_ru-nijmegen</strain>
    </source>
</reference>
<evidence type="ECO:0000256" key="7">
    <source>
        <dbReference type="ARBA" id="ARBA00023118"/>
    </source>
</evidence>
<keyword evidence="6 9" id="KW-0411">Iron-sulfur</keyword>
<name>A0A2C9CAT2_KUEST</name>
<evidence type="ECO:0000256" key="2">
    <source>
        <dbReference type="ARBA" id="ARBA00022723"/>
    </source>
</evidence>
<gene>
    <name evidence="11" type="primary">cas</name>
    <name evidence="11" type="ORF">KsCSTR_33740</name>
    <name evidence="12" type="ORF">KSMBR1_0475</name>
</gene>
<evidence type="ECO:0000256" key="9">
    <source>
        <dbReference type="RuleBase" id="RU365022"/>
    </source>
</evidence>
<proteinExistence type="inferred from homology"/>
<dbReference type="EC" id="3.1.12.1" evidence="9"/>
<dbReference type="InterPro" id="IPR022765">
    <property type="entry name" value="Dna2/Cas4_DUF83"/>
</dbReference>
<dbReference type="Pfam" id="PF01930">
    <property type="entry name" value="Cas_Cas4"/>
    <property type="match status" value="1"/>
</dbReference>
<keyword evidence="8 9" id="KW-0464">Manganese</keyword>
<dbReference type="Proteomes" id="UP000501926">
    <property type="component" value="Chromosome"/>
</dbReference>
<evidence type="ECO:0000256" key="5">
    <source>
        <dbReference type="ARBA" id="ARBA00023004"/>
    </source>
</evidence>
<accession>A0A2C9CAT2</accession>
<sequence length="170" mass="20171">MNTTEQTSIRFTGTQINYYFLCRKKLWYFTKNIEMEHNSDAVYLGKLIHETSYERENKEIEIDGTIKIDFIGKDRVIHEVKKSDKVEEPHIWQLKYYLWYLKQKGVEGITGKINYPKLRKTLDVFLEPGDDEKIHAIVSEIKVLVEAELPPPIQRMKMCKNCSYGDMCWV</sequence>
<evidence type="ECO:0000256" key="8">
    <source>
        <dbReference type="ARBA" id="ARBA00023211"/>
    </source>
</evidence>
<dbReference type="GO" id="GO:0051607">
    <property type="term" value="P:defense response to virus"/>
    <property type="evidence" value="ECO:0007669"/>
    <property type="project" value="UniProtKB-KW"/>
</dbReference>
<keyword evidence="1 9" id="KW-0540">Nuclease</keyword>
<dbReference type="AlphaFoldDB" id="A0A2C9CAT2"/>
<comment type="similarity">
    <text evidence="9">Belongs to the CRISPR-associated exonuclease Cas4 family.</text>
</comment>
<keyword evidence="7 9" id="KW-0051">Antiviral defense</keyword>
<keyword evidence="13" id="KW-1185">Reference proteome</keyword>
<evidence type="ECO:0000259" key="10">
    <source>
        <dbReference type="Pfam" id="PF01930"/>
    </source>
</evidence>
<reference evidence="11 14" key="3">
    <citation type="submission" date="2020-02" db="EMBL/GenBank/DDBJ databases">
        <title>Newly sequenced genome of strain CSTR1 showed variability in Candidatus Kuenenia stuttgartiensis genomes.</title>
        <authorList>
            <person name="Ding C."/>
            <person name="Adrian L."/>
        </authorList>
    </citation>
    <scope>NUCLEOTIDE SEQUENCE [LARGE SCALE GENOMIC DNA]</scope>
    <source>
        <strain evidence="11 14">CSTR1</strain>
    </source>
</reference>
<protein>
    <recommendedName>
        <fullName evidence="9">CRISPR-associated exonuclease Cas4</fullName>
        <ecNumber evidence="9">3.1.12.1</ecNumber>
    </recommendedName>
</protein>
<dbReference type="RefSeq" id="WP_169702847.1">
    <property type="nucleotide sequence ID" value="NZ_CP049055.1"/>
</dbReference>
<dbReference type="PANTHER" id="PTHR37168:SF1">
    <property type="entry name" value="CRISPR-ASSOCIATED EXONUCLEASE CAS4"/>
    <property type="match status" value="1"/>
</dbReference>
<evidence type="ECO:0000313" key="14">
    <source>
        <dbReference type="Proteomes" id="UP000501926"/>
    </source>
</evidence>
<dbReference type="Proteomes" id="UP000221734">
    <property type="component" value="Chromosome Kuenenia_stuttgartiensis_MBR1"/>
</dbReference>
<keyword evidence="2 9" id="KW-0479">Metal-binding</keyword>
<comment type="cofactor">
    <cofactor evidence="9">
        <name>Mg(2+)</name>
        <dbReference type="ChEBI" id="CHEBI:18420"/>
    </cofactor>
    <cofactor evidence="9">
        <name>Mn(2+)</name>
        <dbReference type="ChEBI" id="CHEBI:29035"/>
    </cofactor>
    <text evidence="9">Mg(2+) or Mn(2+) required for ssDNA cleavage activity.</text>
</comment>
<comment type="cofactor">
    <cofactor evidence="9">
        <name>iron-sulfur cluster</name>
        <dbReference type="ChEBI" id="CHEBI:30408"/>
    </cofactor>
</comment>
<dbReference type="KEGG" id="kst:KSMBR1_0475"/>
<evidence type="ECO:0000313" key="12">
    <source>
        <dbReference type="EMBL" id="SOH02989.1"/>
    </source>
</evidence>
<dbReference type="InterPro" id="IPR013343">
    <property type="entry name" value="CRISPR-assoc_prot_Cas4"/>
</dbReference>
<dbReference type="GO" id="GO:0046872">
    <property type="term" value="F:metal ion binding"/>
    <property type="evidence" value="ECO:0007669"/>
    <property type="project" value="UniProtKB-KW"/>
</dbReference>
<keyword evidence="5 9" id="KW-0408">Iron</keyword>
<feature type="domain" description="DUF83" evidence="10">
    <location>
        <begin position="12"/>
        <end position="169"/>
    </location>
</feature>
<dbReference type="InterPro" id="IPR011604">
    <property type="entry name" value="PDDEXK-like_dom_sf"/>
</dbReference>
<dbReference type="GO" id="GO:0004527">
    <property type="term" value="F:exonuclease activity"/>
    <property type="evidence" value="ECO:0007669"/>
    <property type="project" value="UniProtKB-KW"/>
</dbReference>
<dbReference type="NCBIfam" id="TIGR00372">
    <property type="entry name" value="cas4"/>
    <property type="match status" value="1"/>
</dbReference>
<keyword evidence="4 9" id="KW-0269">Exonuclease</keyword>
<evidence type="ECO:0000256" key="6">
    <source>
        <dbReference type="ARBA" id="ARBA00023014"/>
    </source>
</evidence>
<comment type="function">
    <text evidence="9">CRISPR (clustered regularly interspaced short palindromic repeat) is an adaptive immune system that provides protection against mobile genetic elements (viruses, transposable elements and conjugative plasmids). CRISPR clusters contain sequences complementary to antecedent mobile elements and target invading nucleic acids. CRISPR clusters are transcribed and processed into CRISPR RNA (crRNA).</text>
</comment>
<evidence type="ECO:0000313" key="13">
    <source>
        <dbReference type="Proteomes" id="UP000221734"/>
    </source>
</evidence>
<evidence type="ECO:0000256" key="4">
    <source>
        <dbReference type="ARBA" id="ARBA00022839"/>
    </source>
</evidence>
<organism evidence="12 13">
    <name type="scientific">Kuenenia stuttgartiensis</name>
    <dbReference type="NCBI Taxonomy" id="174633"/>
    <lineage>
        <taxon>Bacteria</taxon>
        <taxon>Pseudomonadati</taxon>
        <taxon>Planctomycetota</taxon>
        <taxon>Candidatus Brocadiia</taxon>
        <taxon>Candidatus Brocadiales</taxon>
        <taxon>Candidatus Brocadiaceae</taxon>
        <taxon>Candidatus Kuenenia</taxon>
    </lineage>
</organism>